<dbReference type="GO" id="GO:0007018">
    <property type="term" value="P:microtubule-based movement"/>
    <property type="evidence" value="ECO:0007669"/>
    <property type="project" value="InterPro"/>
</dbReference>
<comment type="subcellular location">
    <subcellularLocation>
        <location evidence="1">Cytoplasm</location>
        <location evidence="1">Cytoskeleton</location>
    </subcellularLocation>
</comment>
<dbReference type="Gene3D" id="3.40.850.10">
    <property type="entry name" value="Kinesin motor domain"/>
    <property type="match status" value="1"/>
</dbReference>
<dbReference type="PROSITE" id="PS00411">
    <property type="entry name" value="KINESIN_MOTOR_1"/>
    <property type="match status" value="1"/>
</dbReference>
<dbReference type="PANTHER" id="PTHR47970">
    <property type="entry name" value="KINESIN-LIKE PROTEIN KIF11"/>
    <property type="match status" value="1"/>
</dbReference>
<feature type="region of interest" description="Disordered" evidence="11">
    <location>
        <begin position="1078"/>
        <end position="1109"/>
    </location>
</feature>
<name>A0A1B6LSL1_9HEMI</name>
<dbReference type="EMBL" id="GEBQ01013330">
    <property type="protein sequence ID" value="JAT26647.1"/>
    <property type="molecule type" value="Transcribed_RNA"/>
</dbReference>
<sequence length="1109" mass="126858">MASNPPALNIHSYIRVRPLKKKEKRSSHLEFKRKEVVIKSENSRNERTLAFDRVFDEDTQQELVYNTVVRPMVKEVLQGYNCTVFAYGQTGTGKTHTITGEQGIPGVENEDAGIIPRVMEDIFKELDSLAHVYQVSIIYIELYNEKLRNLLNEHNSFEEFNIQMLDDGDRGVILKGLMPTPVKSMNEAFRLLQRGTLKRQSAATFMNVNSSRSHTIFTINVNIKEMAIDDREDVMRIGKLHLVDLAGSENVTKSGANDQANRNALGVNRRLTEASNINRSLLTLGRVITCITENNPHIPYRESKLTRLLRDSLGGKTKTCVIGTISPSQSNLDETESTLNYAYKARSIKNKPEKNKNISDKEFMQVVEDEITKLRRELETLRQGEGFHISTETYEQMNSRIKELKEQVETGDDRYNRLYTSSEAKREVLNQLNGDLCGKNLEFEELQKTFHSEKEKFNQKIKEMSKELLLREHFVKEYEKTQEILKKQTKACDSVVEILLQNGAKLHDKIQRKVTVEGCNAQELVKFKTTINTNIDQLSNDLQSFNKLEEKFHSDATNKMKSFLEDLLEKIDVLTKGFEEFEEKTKEFVDDAKSEREQFASEVKGASQNIGVFKREYGDKIDKLEEKIDEQEKSILDRVMNQCQEFTSIAESVDQFNEEIQGNIQEIIMEIERNTRRLDDASKNIMESVDGIEEYYKRIMAEVNQAEMKAKLAAEKARQVLESIEELNILTEETQQATEAIESTVSSCSENINDVKKNFSNEFEECKAQTSSTIQKMLKCQDKTKAFDKELPDKVQGLFDGVATVVDDFIPCVDSELVAFSNAISEFKSSVEEKIQIMMNTFENHSVNRENASKMFKTYQEGFFDTVKKTQLEIEKYSDTMLREMHYKYLDRVEVLKTEEFKTATAVNNITEEVTSFGYTPDVSLGVTPQRVSLTHLDFPRQLASTATREVLTRRFLQSQGLDEDHLISHDTQGAVSQQITKRDEENECEQSTELLQTVIEVGGTIHHSSSVSDITEIGEECTLKISKTKRIITKRPRRSISVPDLTTACTGLVPYLSPEQDKENMAISKCEKKPNLKKSKAILPNTKPKNHTKQSFRALKESNLNSAV</sequence>
<keyword evidence="6 9" id="KW-0505">Motor protein</keyword>
<evidence type="ECO:0000256" key="5">
    <source>
        <dbReference type="ARBA" id="ARBA00022840"/>
    </source>
</evidence>
<keyword evidence="3" id="KW-0493">Microtubule</keyword>
<feature type="coiled-coil region" evidence="10">
    <location>
        <begin position="564"/>
        <end position="634"/>
    </location>
</feature>
<evidence type="ECO:0000256" key="6">
    <source>
        <dbReference type="ARBA" id="ARBA00023175"/>
    </source>
</evidence>
<evidence type="ECO:0000256" key="9">
    <source>
        <dbReference type="PROSITE-ProRule" id="PRU00283"/>
    </source>
</evidence>
<dbReference type="PANTHER" id="PTHR47970:SF12">
    <property type="entry name" value="KINESIN FAMILY MEMBER 11"/>
    <property type="match status" value="1"/>
</dbReference>
<dbReference type="PRINTS" id="PR00380">
    <property type="entry name" value="KINESINHEAVY"/>
</dbReference>
<keyword evidence="4 9" id="KW-0547">Nucleotide-binding</keyword>
<accession>A0A1B6LSL1</accession>
<evidence type="ECO:0000256" key="4">
    <source>
        <dbReference type="ARBA" id="ARBA00022741"/>
    </source>
</evidence>
<evidence type="ECO:0000259" key="12">
    <source>
        <dbReference type="PROSITE" id="PS50067"/>
    </source>
</evidence>
<dbReference type="SUPFAM" id="SSF52540">
    <property type="entry name" value="P-loop containing nucleoside triphosphate hydrolases"/>
    <property type="match status" value="1"/>
</dbReference>
<dbReference type="GO" id="GO:0008574">
    <property type="term" value="F:plus-end-directed microtubule motor activity"/>
    <property type="evidence" value="ECO:0007669"/>
    <property type="project" value="TreeGrafter"/>
</dbReference>
<evidence type="ECO:0000313" key="13">
    <source>
        <dbReference type="EMBL" id="JAT26647.1"/>
    </source>
</evidence>
<dbReference type="AlphaFoldDB" id="A0A1B6LSL1"/>
<keyword evidence="2" id="KW-0963">Cytoplasm</keyword>
<dbReference type="GO" id="GO:0090307">
    <property type="term" value="P:mitotic spindle assembly"/>
    <property type="evidence" value="ECO:0007669"/>
    <property type="project" value="TreeGrafter"/>
</dbReference>
<evidence type="ECO:0000256" key="3">
    <source>
        <dbReference type="ARBA" id="ARBA00022701"/>
    </source>
</evidence>
<dbReference type="InterPro" id="IPR001752">
    <property type="entry name" value="Kinesin_motor_dom"/>
</dbReference>
<keyword evidence="7" id="KW-0206">Cytoskeleton</keyword>
<dbReference type="SMART" id="SM00129">
    <property type="entry name" value="KISc"/>
    <property type="match status" value="1"/>
</dbReference>
<evidence type="ECO:0000256" key="1">
    <source>
        <dbReference type="ARBA" id="ARBA00004245"/>
    </source>
</evidence>
<dbReference type="Pfam" id="PF00225">
    <property type="entry name" value="Kinesin"/>
    <property type="match status" value="1"/>
</dbReference>
<feature type="domain" description="Kinesin motor" evidence="12">
    <location>
        <begin position="9"/>
        <end position="348"/>
    </location>
</feature>
<gene>
    <name evidence="13" type="ORF">g.7302</name>
</gene>
<evidence type="ECO:0000256" key="8">
    <source>
        <dbReference type="ARBA" id="ARBA00034704"/>
    </source>
</evidence>
<dbReference type="GO" id="GO:0005524">
    <property type="term" value="F:ATP binding"/>
    <property type="evidence" value="ECO:0007669"/>
    <property type="project" value="UniProtKB-UniRule"/>
</dbReference>
<dbReference type="GO" id="GO:0005876">
    <property type="term" value="C:spindle microtubule"/>
    <property type="evidence" value="ECO:0007669"/>
    <property type="project" value="TreeGrafter"/>
</dbReference>
<dbReference type="FunFam" id="3.40.850.10:FF:000019">
    <property type="entry name" value="Kinesin-like protein KIN-5D"/>
    <property type="match status" value="1"/>
</dbReference>
<dbReference type="InterPro" id="IPR047149">
    <property type="entry name" value="KIF11-like"/>
</dbReference>
<protein>
    <recommendedName>
        <fullName evidence="12">Kinesin motor domain-containing protein</fullName>
    </recommendedName>
</protein>
<keyword evidence="10" id="KW-0175">Coiled coil</keyword>
<feature type="coiled-coil region" evidence="10">
    <location>
        <begin position="664"/>
        <end position="716"/>
    </location>
</feature>
<organism evidence="13">
    <name type="scientific">Graphocephala atropunctata</name>
    <dbReference type="NCBI Taxonomy" id="36148"/>
    <lineage>
        <taxon>Eukaryota</taxon>
        <taxon>Metazoa</taxon>
        <taxon>Ecdysozoa</taxon>
        <taxon>Arthropoda</taxon>
        <taxon>Hexapoda</taxon>
        <taxon>Insecta</taxon>
        <taxon>Pterygota</taxon>
        <taxon>Neoptera</taxon>
        <taxon>Paraneoptera</taxon>
        <taxon>Hemiptera</taxon>
        <taxon>Auchenorrhyncha</taxon>
        <taxon>Membracoidea</taxon>
        <taxon>Cicadellidae</taxon>
        <taxon>Cicadellinae</taxon>
        <taxon>Cicadellini</taxon>
        <taxon>Graphocephala</taxon>
    </lineage>
</organism>
<feature type="binding site" evidence="9">
    <location>
        <begin position="88"/>
        <end position="95"/>
    </location>
    <ligand>
        <name>ATP</name>
        <dbReference type="ChEBI" id="CHEBI:30616"/>
    </ligand>
</feature>
<dbReference type="InterPro" id="IPR027417">
    <property type="entry name" value="P-loop_NTPase"/>
</dbReference>
<evidence type="ECO:0000256" key="10">
    <source>
        <dbReference type="SAM" id="Coils"/>
    </source>
</evidence>
<evidence type="ECO:0000256" key="2">
    <source>
        <dbReference type="ARBA" id="ARBA00022490"/>
    </source>
</evidence>
<reference evidence="13" key="1">
    <citation type="submission" date="2015-11" db="EMBL/GenBank/DDBJ databases">
        <title>De novo transcriptome assembly of four potential Pierce s Disease insect vectors from Arizona vineyards.</title>
        <authorList>
            <person name="Tassone E.E."/>
        </authorList>
    </citation>
    <scope>NUCLEOTIDE SEQUENCE</scope>
</reference>
<dbReference type="GO" id="GO:0051231">
    <property type="term" value="P:spindle elongation"/>
    <property type="evidence" value="ECO:0007669"/>
    <property type="project" value="TreeGrafter"/>
</dbReference>
<comment type="similarity">
    <text evidence="8">Belongs to the TRAFAC class myosin-kinesin ATPase superfamily. Kinesin family. KIN-5/BimC subfamily.</text>
</comment>
<feature type="coiled-coil region" evidence="10">
    <location>
        <begin position="364"/>
        <end position="414"/>
    </location>
</feature>
<dbReference type="InterPro" id="IPR019821">
    <property type="entry name" value="Kinesin_motor_CS"/>
</dbReference>
<evidence type="ECO:0000256" key="11">
    <source>
        <dbReference type="SAM" id="MobiDB-lite"/>
    </source>
</evidence>
<dbReference type="GO" id="GO:0008017">
    <property type="term" value="F:microtubule binding"/>
    <property type="evidence" value="ECO:0007669"/>
    <property type="project" value="InterPro"/>
</dbReference>
<dbReference type="PROSITE" id="PS50067">
    <property type="entry name" value="KINESIN_MOTOR_2"/>
    <property type="match status" value="1"/>
</dbReference>
<evidence type="ECO:0000256" key="7">
    <source>
        <dbReference type="ARBA" id="ARBA00023212"/>
    </source>
</evidence>
<dbReference type="InterPro" id="IPR036961">
    <property type="entry name" value="Kinesin_motor_dom_sf"/>
</dbReference>
<keyword evidence="5 9" id="KW-0067">ATP-binding</keyword>
<dbReference type="GO" id="GO:0072686">
    <property type="term" value="C:mitotic spindle"/>
    <property type="evidence" value="ECO:0007669"/>
    <property type="project" value="TreeGrafter"/>
</dbReference>
<proteinExistence type="inferred from homology"/>